<dbReference type="Proteomes" id="UP000051249">
    <property type="component" value="Unassembled WGS sequence"/>
</dbReference>
<dbReference type="PATRIC" id="fig|480391.4.peg.819"/>
<dbReference type="SFLD" id="SFLDG01140">
    <property type="entry name" value="C2.B:_Phosphomannomutase_and_P"/>
    <property type="match status" value="1"/>
</dbReference>
<dbReference type="InterPro" id="IPR023214">
    <property type="entry name" value="HAD_sf"/>
</dbReference>
<dbReference type="RefSeq" id="WP_057799930.1">
    <property type="nucleotide sequence ID" value="NZ_BJZZ01000024.1"/>
</dbReference>
<reference evidence="1 2" key="1">
    <citation type="journal article" date="2015" name="Genome Announc.">
        <title>Expanding the biotechnology potential of lactobacilli through comparative genomics of 213 strains and associated genera.</title>
        <authorList>
            <person name="Sun Z."/>
            <person name="Harris H.M."/>
            <person name="McCann A."/>
            <person name="Guo C."/>
            <person name="Argimon S."/>
            <person name="Zhang W."/>
            <person name="Yang X."/>
            <person name="Jeffery I.B."/>
            <person name="Cooney J.C."/>
            <person name="Kagawa T.F."/>
            <person name="Liu W."/>
            <person name="Song Y."/>
            <person name="Salvetti E."/>
            <person name="Wrobel A."/>
            <person name="Rasinkangas P."/>
            <person name="Parkhill J."/>
            <person name="Rea M.C."/>
            <person name="O'Sullivan O."/>
            <person name="Ritari J."/>
            <person name="Douillard F.P."/>
            <person name="Paul Ross R."/>
            <person name="Yang R."/>
            <person name="Briner A.E."/>
            <person name="Felis G.E."/>
            <person name="de Vos W.M."/>
            <person name="Barrangou R."/>
            <person name="Klaenhammer T.R."/>
            <person name="Caufield P.W."/>
            <person name="Cui Y."/>
            <person name="Zhang H."/>
            <person name="O'Toole P.W."/>
        </authorList>
    </citation>
    <scope>NUCLEOTIDE SEQUENCE [LARGE SCALE GENOMIC DNA]</scope>
    <source>
        <strain evidence="1 2">DSM 23026</strain>
    </source>
</reference>
<evidence type="ECO:0000313" key="2">
    <source>
        <dbReference type="Proteomes" id="UP000051249"/>
    </source>
</evidence>
<keyword evidence="2" id="KW-1185">Reference proteome</keyword>
<comment type="caution">
    <text evidence="1">The sequence shown here is derived from an EMBL/GenBank/DDBJ whole genome shotgun (WGS) entry which is preliminary data.</text>
</comment>
<dbReference type="InterPro" id="IPR036412">
    <property type="entry name" value="HAD-like_sf"/>
</dbReference>
<dbReference type="GO" id="GO:0000287">
    <property type="term" value="F:magnesium ion binding"/>
    <property type="evidence" value="ECO:0007669"/>
    <property type="project" value="TreeGrafter"/>
</dbReference>
<dbReference type="CDD" id="cd07516">
    <property type="entry name" value="HAD_Pase"/>
    <property type="match status" value="1"/>
</dbReference>
<keyword evidence="1" id="KW-0378">Hydrolase</keyword>
<dbReference type="InterPro" id="IPR006379">
    <property type="entry name" value="HAD-SF_hydro_IIB"/>
</dbReference>
<proteinExistence type="predicted"/>
<name>A0A0R2NFI5_9LACO</name>
<dbReference type="NCBIfam" id="TIGR00099">
    <property type="entry name" value="Cof-subfamily"/>
    <property type="match status" value="1"/>
</dbReference>
<dbReference type="GO" id="GO:0016791">
    <property type="term" value="F:phosphatase activity"/>
    <property type="evidence" value="ECO:0007669"/>
    <property type="project" value="UniProtKB-ARBA"/>
</dbReference>
<dbReference type="SUPFAM" id="SSF56784">
    <property type="entry name" value="HAD-like"/>
    <property type="match status" value="1"/>
</dbReference>
<dbReference type="PANTHER" id="PTHR10000:SF8">
    <property type="entry name" value="HAD SUPERFAMILY HYDROLASE-LIKE, TYPE 3"/>
    <property type="match status" value="1"/>
</dbReference>
<protein>
    <submittedName>
        <fullName evidence="1">HAD superfamily hydrolase</fullName>
    </submittedName>
</protein>
<evidence type="ECO:0000313" key="1">
    <source>
        <dbReference type="EMBL" id="KRO24606.1"/>
    </source>
</evidence>
<accession>A0A0R2NFI5</accession>
<gene>
    <name evidence="1" type="ORF">IV88_GL000808</name>
</gene>
<dbReference type="AlphaFoldDB" id="A0A0R2NFI5"/>
<dbReference type="Gene3D" id="3.40.50.1000">
    <property type="entry name" value="HAD superfamily/HAD-like"/>
    <property type="match status" value="1"/>
</dbReference>
<dbReference type="EMBL" id="JQCQ01000025">
    <property type="protein sequence ID" value="KRO24606.1"/>
    <property type="molecule type" value="Genomic_DNA"/>
</dbReference>
<sequence>MSIKLIALDIDETLLTTKHEIAESTKVALKKAHEQGIKVVLCTGRPLAAVTMYLDELGLSGSDQYVVTYNGALVQNLDGEIIARNILTNAEYQQIDRFAEHYHVQYNILDEDSKIYTPNDDISWFTVIQAMENEAGIHVRQANQFPDDFEIAKAVLVGDTKLLDYAESDPDHILDKDHFYVVRSTDNFLEVMNKKANKGAGLQELAEYLKLKPDELMAFGDERNDLPMFEYVGTSVGMGNGSDYIKGQVSFVTKSNDDDGIAFALNKFLK</sequence>
<organism evidence="1 2">
    <name type="scientific">Pediococcus argentinicus</name>
    <dbReference type="NCBI Taxonomy" id="480391"/>
    <lineage>
        <taxon>Bacteria</taxon>
        <taxon>Bacillati</taxon>
        <taxon>Bacillota</taxon>
        <taxon>Bacilli</taxon>
        <taxon>Lactobacillales</taxon>
        <taxon>Lactobacillaceae</taxon>
        <taxon>Pediococcus</taxon>
    </lineage>
</organism>
<dbReference type="GO" id="GO:0005829">
    <property type="term" value="C:cytosol"/>
    <property type="evidence" value="ECO:0007669"/>
    <property type="project" value="TreeGrafter"/>
</dbReference>
<dbReference type="NCBIfam" id="TIGR01484">
    <property type="entry name" value="HAD-SF-IIB"/>
    <property type="match status" value="1"/>
</dbReference>
<dbReference type="OrthoDB" id="9790031at2"/>
<dbReference type="Pfam" id="PF08282">
    <property type="entry name" value="Hydrolase_3"/>
    <property type="match status" value="1"/>
</dbReference>
<dbReference type="Gene3D" id="3.30.1240.10">
    <property type="match status" value="1"/>
</dbReference>
<dbReference type="SFLD" id="SFLDG01144">
    <property type="entry name" value="C2.B.4:_PGP_Like"/>
    <property type="match status" value="1"/>
</dbReference>
<dbReference type="PANTHER" id="PTHR10000">
    <property type="entry name" value="PHOSPHOSERINE PHOSPHATASE"/>
    <property type="match status" value="1"/>
</dbReference>
<dbReference type="InterPro" id="IPR000150">
    <property type="entry name" value="Cof"/>
</dbReference>
<dbReference type="SFLD" id="SFLDS00003">
    <property type="entry name" value="Haloacid_Dehalogenase"/>
    <property type="match status" value="1"/>
</dbReference>